<protein>
    <submittedName>
        <fullName evidence="2">T9SS type A sorting domain-containing protein</fullName>
    </submittedName>
</protein>
<dbReference type="OrthoDB" id="1273750at2"/>
<dbReference type="InterPro" id="IPR026444">
    <property type="entry name" value="Secre_tail"/>
</dbReference>
<proteinExistence type="predicted"/>
<dbReference type="Proteomes" id="UP000464318">
    <property type="component" value="Chromosome"/>
</dbReference>
<organism evidence="2 3">
    <name type="scientific">Bergeyella cardium</name>
    <dbReference type="NCBI Taxonomy" id="1585976"/>
    <lineage>
        <taxon>Bacteria</taxon>
        <taxon>Pseudomonadati</taxon>
        <taxon>Bacteroidota</taxon>
        <taxon>Flavobacteriia</taxon>
        <taxon>Flavobacteriales</taxon>
        <taxon>Weeksellaceae</taxon>
        <taxon>Bergeyella</taxon>
    </lineage>
</organism>
<sequence length="108" mass="12260">MLKHLSYIILFTFSVSASAQQGLGVKGDDGLLIAYPNPTKDYIMLKTKNPNQKIKSVTFYSILGMQVAEYSINSPYTELQLDKMKSGKYLLRYTLSDNTQKVMQIIKQ</sequence>
<dbReference type="AlphaFoldDB" id="A0A6P1QVL4"/>
<dbReference type="KEGG" id="bcad:DBX24_01805"/>
<dbReference type="NCBIfam" id="TIGR04183">
    <property type="entry name" value="Por_Secre_tail"/>
    <property type="match status" value="1"/>
</dbReference>
<evidence type="ECO:0000313" key="3">
    <source>
        <dbReference type="Proteomes" id="UP000464318"/>
    </source>
</evidence>
<name>A0A6P1QVL4_9FLAO</name>
<reference evidence="2 3" key="1">
    <citation type="submission" date="2018-04" db="EMBL/GenBank/DDBJ databases">
        <title>Characteristic and Complete Genome Sequencing of A Novel Member of Infective Endocarditis Causative Bacteria: Bergeyella cardium QL-PH.</title>
        <authorList>
            <person name="Pan H."/>
            <person name="Sun E."/>
            <person name="Zhang Y."/>
        </authorList>
    </citation>
    <scope>NUCLEOTIDE SEQUENCE [LARGE SCALE GENOMIC DNA]</scope>
    <source>
        <strain evidence="2 3">HPQL</strain>
    </source>
</reference>
<dbReference type="EMBL" id="CP029149">
    <property type="protein sequence ID" value="QHN64714.1"/>
    <property type="molecule type" value="Genomic_DNA"/>
</dbReference>
<keyword evidence="1" id="KW-0732">Signal</keyword>
<accession>A0A6P1QVL4</accession>
<evidence type="ECO:0000313" key="2">
    <source>
        <dbReference type="EMBL" id="QHN64714.1"/>
    </source>
</evidence>
<dbReference type="RefSeq" id="WP_120488628.1">
    <property type="nucleotide sequence ID" value="NZ_CP029149.1"/>
</dbReference>
<gene>
    <name evidence="2" type="ORF">DBX24_01805</name>
</gene>
<keyword evidence="3" id="KW-1185">Reference proteome</keyword>
<evidence type="ECO:0000256" key="1">
    <source>
        <dbReference type="ARBA" id="ARBA00022729"/>
    </source>
</evidence>
<dbReference type="Pfam" id="PF18962">
    <property type="entry name" value="Por_Secre_tail"/>
    <property type="match status" value="1"/>
</dbReference>